<keyword evidence="1" id="KW-0175">Coiled coil</keyword>
<dbReference type="AlphaFoldDB" id="A0A6C0AIB2"/>
<sequence length="88" mass="10303">MQDIREIYKKTIENLEGILSRLMTELEQIEYVIDGDIVSSNGEPLDPDSYDEIKRSLTANKIEVEEEIQTVNTQIKYLQDWLATHEMK</sequence>
<protein>
    <submittedName>
        <fullName evidence="2">Uncharacterized protein</fullName>
    </submittedName>
</protein>
<feature type="coiled-coil region" evidence="1">
    <location>
        <begin position="5"/>
        <end position="74"/>
    </location>
</feature>
<name>A0A6C0AIB2_9ZZZZ</name>
<reference evidence="2" key="1">
    <citation type="journal article" date="2020" name="Nature">
        <title>Giant virus diversity and host interactions through global metagenomics.</title>
        <authorList>
            <person name="Schulz F."/>
            <person name="Roux S."/>
            <person name="Paez-Espino D."/>
            <person name="Jungbluth S."/>
            <person name="Walsh D.A."/>
            <person name="Denef V.J."/>
            <person name="McMahon K.D."/>
            <person name="Konstantinidis K.T."/>
            <person name="Eloe-Fadrosh E.A."/>
            <person name="Kyrpides N.C."/>
            <person name="Woyke T."/>
        </authorList>
    </citation>
    <scope>NUCLEOTIDE SEQUENCE</scope>
    <source>
        <strain evidence="2">GVMAG-S-1035237-23</strain>
    </source>
</reference>
<evidence type="ECO:0000256" key="1">
    <source>
        <dbReference type="SAM" id="Coils"/>
    </source>
</evidence>
<evidence type="ECO:0000313" key="2">
    <source>
        <dbReference type="EMBL" id="QHS79534.1"/>
    </source>
</evidence>
<organism evidence="2">
    <name type="scientific">viral metagenome</name>
    <dbReference type="NCBI Taxonomy" id="1070528"/>
    <lineage>
        <taxon>unclassified sequences</taxon>
        <taxon>metagenomes</taxon>
        <taxon>organismal metagenomes</taxon>
    </lineage>
</organism>
<accession>A0A6C0AIB2</accession>
<proteinExistence type="predicted"/>
<dbReference type="EMBL" id="MN740646">
    <property type="protein sequence ID" value="QHS79534.1"/>
    <property type="molecule type" value="Genomic_DNA"/>
</dbReference>